<dbReference type="HOGENOM" id="CLU_1850845_0_0_6"/>
<proteinExistence type="predicted"/>
<evidence type="ECO:0000313" key="1">
    <source>
        <dbReference type="EMBL" id="ENV13221.1"/>
    </source>
</evidence>
<evidence type="ECO:0000313" key="2">
    <source>
        <dbReference type="Proteomes" id="UP000018438"/>
    </source>
</evidence>
<accession>N8WMM8</accession>
<dbReference type="Proteomes" id="UP000018438">
    <property type="component" value="Unassembled WGS sequence"/>
</dbReference>
<gene>
    <name evidence="1" type="ORF">F965_01894</name>
</gene>
<dbReference type="RefSeq" id="WP_004815277.1">
    <property type="nucleotide sequence ID" value="NZ_KB849452.1"/>
</dbReference>
<keyword evidence="2" id="KW-1185">Reference proteome</keyword>
<name>N8WMM8_9GAMM</name>
<dbReference type="AlphaFoldDB" id="N8WMM8"/>
<sequence length="138" mass="16020">MKNMKYRLVTNENGEIGMSVENIESWSKHYAAILESMKNDSIQFDGKFEVMSLLYRVSRDMAADPEKFLIKNKPGRPKNNTKIKVRRTMCMFYQLNRASTLMEAKELTAKYLGKSFDAVDKAARGFTLEQMEAGKYYF</sequence>
<comment type="caution">
    <text evidence="1">The sequence shown here is derived from an EMBL/GenBank/DDBJ whole genome shotgun (WGS) entry which is preliminary data.</text>
</comment>
<protein>
    <submittedName>
        <fullName evidence="1">Uncharacterized protein</fullName>
    </submittedName>
</protein>
<reference evidence="1 2" key="1">
    <citation type="submission" date="2013-02" db="EMBL/GenBank/DDBJ databases">
        <title>The Genome Sequence of Acinetobacter schindleri NIPH 900.</title>
        <authorList>
            <consortium name="The Broad Institute Genome Sequencing Platform"/>
            <consortium name="The Broad Institute Genome Sequencing Center for Infectious Disease"/>
            <person name="Cerqueira G."/>
            <person name="Feldgarden M."/>
            <person name="Courvalin P."/>
            <person name="Perichon B."/>
            <person name="Grillot-Courvalin C."/>
            <person name="Clermont D."/>
            <person name="Rocha E."/>
            <person name="Yoon E.-J."/>
            <person name="Nemec A."/>
            <person name="Walker B."/>
            <person name="Young S.K."/>
            <person name="Zeng Q."/>
            <person name="Gargeya S."/>
            <person name="Fitzgerald M."/>
            <person name="Haas B."/>
            <person name="Abouelleil A."/>
            <person name="Alvarado L."/>
            <person name="Arachchi H.M."/>
            <person name="Berlin A.M."/>
            <person name="Chapman S.B."/>
            <person name="Dewar J."/>
            <person name="Goldberg J."/>
            <person name="Griggs A."/>
            <person name="Gujja S."/>
            <person name="Hansen M."/>
            <person name="Howarth C."/>
            <person name="Imamovic A."/>
            <person name="Larimer J."/>
            <person name="McCowan C."/>
            <person name="Murphy C."/>
            <person name="Neiman D."/>
            <person name="Pearson M."/>
            <person name="Priest M."/>
            <person name="Roberts A."/>
            <person name="Saif S."/>
            <person name="Shea T."/>
            <person name="Sisk P."/>
            <person name="Sykes S."/>
            <person name="Wortman J."/>
            <person name="Nusbaum C."/>
            <person name="Birren B."/>
        </authorList>
    </citation>
    <scope>NUCLEOTIDE SEQUENCE [LARGE SCALE GENOMIC DNA]</scope>
    <source>
        <strain evidence="1 2">NIPH 900</strain>
    </source>
</reference>
<organism evidence="1 2">
    <name type="scientific">Acinetobacter schindleri NIPH 900</name>
    <dbReference type="NCBI Taxonomy" id="1217675"/>
    <lineage>
        <taxon>Bacteria</taxon>
        <taxon>Pseudomonadati</taxon>
        <taxon>Pseudomonadota</taxon>
        <taxon>Gammaproteobacteria</taxon>
        <taxon>Moraxellales</taxon>
        <taxon>Moraxellaceae</taxon>
        <taxon>Acinetobacter</taxon>
    </lineage>
</organism>
<dbReference type="PATRIC" id="fig|1217675.3.peg.1823"/>
<dbReference type="EMBL" id="APPI01000016">
    <property type="protein sequence ID" value="ENV13221.1"/>
    <property type="molecule type" value="Genomic_DNA"/>
</dbReference>